<keyword evidence="7" id="KW-1185">Reference proteome</keyword>
<keyword evidence="2 4" id="KW-0560">Oxidoreductase</keyword>
<dbReference type="EMBL" id="QJSX01000014">
    <property type="protein sequence ID" value="PYE51838.1"/>
    <property type="molecule type" value="Genomic_DNA"/>
</dbReference>
<dbReference type="AlphaFoldDB" id="A0A318S463"/>
<sequence>MHQPFTDTPIRLVGDDGRKIGTWTLDLTEVQLVAVLRDMIRAREFDKKLITILRQGRTTFYAQSSGMEATQVGLSRAMRAGHDWIWPYYRDQGIALGLGVSMRDLFAQCLGTNADLNKGRQMPHHFGIKNFNFVSISSSIANQVAPATGTAMAQKYLGTDEITVCTFGDGATSEGDWHAGLNMAGVNKAPVMFVCENNQWAISVDFKGQTAAENIAIKARAYGMPGYYVDGNDVMAVMSVLKQVAEDVRSGKGPALVECLTYRVGSHSNADADAEKQYRSREEVAFWQQKDPIDRFERFLKAEGVAVDRAALVAEANREIDDALDHADASGFPAWDVMFEDVYSDTPVHIGEQRAFVKAEQEVTS</sequence>
<keyword evidence="3 4" id="KW-0786">Thiamine pyrophosphate</keyword>
<dbReference type="GO" id="GO:0003863">
    <property type="term" value="F:branched-chain 2-oxo acid dehydrogenase activity"/>
    <property type="evidence" value="ECO:0007669"/>
    <property type="project" value="UniProtKB-EC"/>
</dbReference>
<dbReference type="GO" id="GO:0009083">
    <property type="term" value="P:branched-chain amino acid catabolic process"/>
    <property type="evidence" value="ECO:0007669"/>
    <property type="project" value="TreeGrafter"/>
</dbReference>
<evidence type="ECO:0000256" key="2">
    <source>
        <dbReference type="ARBA" id="ARBA00023002"/>
    </source>
</evidence>
<dbReference type="EC" id="1.2.4.4" evidence="4"/>
<comment type="caution">
    <text evidence="6">The sequence shown here is derived from an EMBL/GenBank/DDBJ whole genome shotgun (WGS) entry which is preliminary data.</text>
</comment>
<dbReference type="Gene3D" id="3.40.50.970">
    <property type="match status" value="1"/>
</dbReference>
<name>A0A318S463_9DEIO</name>
<evidence type="ECO:0000256" key="4">
    <source>
        <dbReference type="RuleBase" id="RU365014"/>
    </source>
</evidence>
<evidence type="ECO:0000256" key="3">
    <source>
        <dbReference type="ARBA" id="ARBA00023052"/>
    </source>
</evidence>
<comment type="function">
    <text evidence="4">The branched-chain alpha-keto dehydrogenase complex catalyzes the overall conversion of alpha-keto acids to acyl-CoA and CO(2). It contains multiple copies of three enzymatic components: branched-chain alpha-keto acid decarboxylase (E1), lipoamide acyltransferase (E2) and lipoamide dehydrogenase (E3).</text>
</comment>
<comment type="catalytic activity">
    <reaction evidence="4">
        <text>N(6)-[(R)-lipoyl]-L-lysyl-[protein] + 3-methyl-2-oxobutanoate + H(+) = N(6)-[(R)-S(8)-2-methylpropanoyldihydrolipoyl]-L-lysyl-[protein] + CO2</text>
        <dbReference type="Rhea" id="RHEA:13457"/>
        <dbReference type="Rhea" id="RHEA-COMP:10474"/>
        <dbReference type="Rhea" id="RHEA-COMP:10497"/>
        <dbReference type="ChEBI" id="CHEBI:11851"/>
        <dbReference type="ChEBI" id="CHEBI:15378"/>
        <dbReference type="ChEBI" id="CHEBI:16526"/>
        <dbReference type="ChEBI" id="CHEBI:83099"/>
        <dbReference type="ChEBI" id="CHEBI:83142"/>
        <dbReference type="EC" id="1.2.4.4"/>
    </reaction>
</comment>
<evidence type="ECO:0000256" key="1">
    <source>
        <dbReference type="ARBA" id="ARBA00001964"/>
    </source>
</evidence>
<accession>A0A318S463</accession>
<dbReference type="PANTHER" id="PTHR43380">
    <property type="entry name" value="2-OXOISOVALERATE DEHYDROGENASE SUBUNIT ALPHA, MITOCHONDRIAL"/>
    <property type="match status" value="1"/>
</dbReference>
<feature type="domain" description="Dehydrogenase E1 component" evidence="5">
    <location>
        <begin position="39"/>
        <end position="333"/>
    </location>
</feature>
<dbReference type="InterPro" id="IPR029061">
    <property type="entry name" value="THDP-binding"/>
</dbReference>
<reference evidence="6 7" key="1">
    <citation type="submission" date="2018-06" db="EMBL/GenBank/DDBJ databases">
        <title>Genomic Encyclopedia of Type Strains, Phase IV (KMG-IV): sequencing the most valuable type-strain genomes for metagenomic binning, comparative biology and taxonomic classification.</title>
        <authorList>
            <person name="Goeker M."/>
        </authorList>
    </citation>
    <scope>NUCLEOTIDE SEQUENCE [LARGE SCALE GENOMIC DNA]</scope>
    <source>
        <strain evidence="6 7">DSM 18048</strain>
    </source>
</reference>
<evidence type="ECO:0000259" key="5">
    <source>
        <dbReference type="Pfam" id="PF00676"/>
    </source>
</evidence>
<dbReference type="Proteomes" id="UP000248326">
    <property type="component" value="Unassembled WGS sequence"/>
</dbReference>
<dbReference type="PANTHER" id="PTHR43380:SF1">
    <property type="entry name" value="2-OXOISOVALERATE DEHYDROGENASE SUBUNIT ALPHA, MITOCHONDRIAL"/>
    <property type="match status" value="1"/>
</dbReference>
<dbReference type="InterPro" id="IPR050771">
    <property type="entry name" value="Alpha-ketoacid_DH_E1_comp"/>
</dbReference>
<dbReference type="CDD" id="cd02000">
    <property type="entry name" value="TPP_E1_PDC_ADC_BCADC"/>
    <property type="match status" value="1"/>
</dbReference>
<comment type="similarity">
    <text evidence="4">Belongs to the BCKDHA family.</text>
</comment>
<dbReference type="SUPFAM" id="SSF52518">
    <property type="entry name" value="Thiamin diphosphate-binding fold (THDP-binding)"/>
    <property type="match status" value="1"/>
</dbReference>
<comment type="cofactor">
    <cofactor evidence="1 4">
        <name>thiamine diphosphate</name>
        <dbReference type="ChEBI" id="CHEBI:58937"/>
    </cofactor>
</comment>
<evidence type="ECO:0000313" key="7">
    <source>
        <dbReference type="Proteomes" id="UP000248326"/>
    </source>
</evidence>
<evidence type="ECO:0000313" key="6">
    <source>
        <dbReference type="EMBL" id="PYE51838.1"/>
    </source>
</evidence>
<dbReference type="OrthoDB" id="9766715at2"/>
<proteinExistence type="inferred from homology"/>
<dbReference type="InterPro" id="IPR001017">
    <property type="entry name" value="DH_E1"/>
</dbReference>
<protein>
    <recommendedName>
        <fullName evidence="4">2-oxoisovalerate dehydrogenase subunit alpha</fullName>
        <ecNumber evidence="4">1.2.4.4</ecNumber>
    </recommendedName>
    <alternativeName>
        <fullName evidence="4">Branched-chain alpha-keto acid dehydrogenase E1 component alpha chain</fullName>
    </alternativeName>
</protein>
<gene>
    <name evidence="6" type="ORF">DES52_11439</name>
</gene>
<dbReference type="Pfam" id="PF00676">
    <property type="entry name" value="E1_dh"/>
    <property type="match status" value="1"/>
</dbReference>
<organism evidence="6 7">
    <name type="scientific">Deinococcus yavapaiensis KR-236</name>
    <dbReference type="NCBI Taxonomy" id="694435"/>
    <lineage>
        <taxon>Bacteria</taxon>
        <taxon>Thermotogati</taxon>
        <taxon>Deinococcota</taxon>
        <taxon>Deinococci</taxon>
        <taxon>Deinococcales</taxon>
        <taxon>Deinococcaceae</taxon>
        <taxon>Deinococcus</taxon>
    </lineage>
</organism>
<dbReference type="RefSeq" id="WP_110887869.1">
    <property type="nucleotide sequence ID" value="NZ_QJSX01000014.1"/>
</dbReference>